<accession>A0ABS4EBH8</accession>
<dbReference type="Pfam" id="PF01520">
    <property type="entry name" value="Amidase_3"/>
    <property type="match status" value="1"/>
</dbReference>
<feature type="domain" description="MurNAc-LAA" evidence="2">
    <location>
        <begin position="552"/>
        <end position="673"/>
    </location>
</feature>
<gene>
    <name evidence="3" type="ORF">J2Z43_001685</name>
</gene>
<dbReference type="EC" id="3.5.1.28" evidence="3"/>
<sequence length="677" mass="73602">MRKLNKIFATGMLSMALVTPNIAIVANASTVENNNSDLNINLEKKSVLLGTKSNASVKFKEKPNADSITLNFLCYDMELEATLNYNESTGEYEGVIEYNKDPEYLNVWELQSIKINNPEKSEVLNKKDLQNMGLKLSDYDVTQEFIISDANSPKALRSYTQKTSAPITQLSGVDRYETASAISKETYPNGAKTVIIVNGELSADGIAATPLATANDAPILLTYKNGLPSTTKTEIKRLNPSKVIIIGDEGSVSAKALSDIKSTVNVTSTRLGGKDRMATSLLIAKELDKTVDVKKAYIANGYQEYDALNIASKSGQDKQPIILTNKEAIPAETLTWLRGEALETAYFIGGEASIDTNVIHQMSSITPSYPTNSDQNIYKHRVSGSDRHETNAKVISYFYPQEEYNSMLVAKSDVIVDALAAGPLAAKLNSPILITPKTYISAYHTNNLNAKKANKVYQIGGGMRDSVIQSIATSLSKHTTNPDPGTGSKTVVIDPGHGGSDSGAVSNQNGVAKEKEYTLNTALATTEYLRSQGINVVMTRDTDKTMALGERTAISNQVKPDLFTSIHYNSFNASASGVEVFYQLKDKNGGPTKTAATNILNSILAEFDYLNRGIKTRALSNSPNTDYLYVLRNNNYPSILVECAFIDSAKDMGQLKTKEQVKKMGTQVGKGIVKTLN</sequence>
<reference evidence="3 4" key="1">
    <citation type="submission" date="2021-03" db="EMBL/GenBank/DDBJ databases">
        <title>Genomic Encyclopedia of Type Strains, Phase IV (KMG-IV): sequencing the most valuable type-strain genomes for metagenomic binning, comparative biology and taxonomic classification.</title>
        <authorList>
            <person name="Goeker M."/>
        </authorList>
    </citation>
    <scope>NUCLEOTIDE SEQUENCE [LARGE SCALE GENOMIC DNA]</scope>
    <source>
        <strain evidence="3 4">DSM 1289</strain>
    </source>
</reference>
<evidence type="ECO:0000313" key="3">
    <source>
        <dbReference type="EMBL" id="MBP1855292.1"/>
    </source>
</evidence>
<dbReference type="PANTHER" id="PTHR30032">
    <property type="entry name" value="N-ACETYLMURAMOYL-L-ALANINE AMIDASE-RELATED"/>
    <property type="match status" value="1"/>
</dbReference>
<dbReference type="InterPro" id="IPR048586">
    <property type="entry name" value="Cwp6-like_N"/>
</dbReference>
<feature type="chain" id="PRO_5046936888" evidence="1">
    <location>
        <begin position="24"/>
        <end position="677"/>
    </location>
</feature>
<feature type="signal peptide" evidence="1">
    <location>
        <begin position="1"/>
        <end position="23"/>
    </location>
</feature>
<evidence type="ECO:0000313" key="4">
    <source>
        <dbReference type="Proteomes" id="UP000767291"/>
    </source>
</evidence>
<dbReference type="EMBL" id="JAGGJX010000002">
    <property type="protein sequence ID" value="MBP1855292.1"/>
    <property type="molecule type" value="Genomic_DNA"/>
</dbReference>
<dbReference type="SUPFAM" id="SSF53187">
    <property type="entry name" value="Zn-dependent exopeptidases"/>
    <property type="match status" value="1"/>
</dbReference>
<keyword evidence="3" id="KW-0378">Hydrolase</keyword>
<evidence type="ECO:0000259" key="2">
    <source>
        <dbReference type="SMART" id="SM00646"/>
    </source>
</evidence>
<protein>
    <submittedName>
        <fullName evidence="3">N-acetylmuramoyl-L-alanine amidase</fullName>
        <ecNumber evidence="3">3.5.1.28</ecNumber>
    </submittedName>
</protein>
<comment type="caution">
    <text evidence="3">The sequence shown here is derived from an EMBL/GenBank/DDBJ whole genome shotgun (WGS) entry which is preliminary data.</text>
</comment>
<dbReference type="InterPro" id="IPR051922">
    <property type="entry name" value="Bact_Sporulation_Assoc"/>
</dbReference>
<dbReference type="CDD" id="cd02696">
    <property type="entry name" value="MurNAc-LAA"/>
    <property type="match status" value="1"/>
</dbReference>
<dbReference type="PANTHER" id="PTHR30032:SF8">
    <property type="entry name" value="GERMINATION-SPECIFIC N-ACETYLMURAMOYL-L-ALANINE AMIDASE"/>
    <property type="match status" value="1"/>
</dbReference>
<keyword evidence="1" id="KW-0732">Signal</keyword>
<dbReference type="Pfam" id="PF21465">
    <property type="entry name" value="Cwp6_N"/>
    <property type="match status" value="1"/>
</dbReference>
<dbReference type="InterPro" id="IPR007253">
    <property type="entry name" value="Cell_wall-bd_2"/>
</dbReference>
<name>A0ABS4EBH8_9FIRM</name>
<dbReference type="Pfam" id="PF04122">
    <property type="entry name" value="CW_binding_2"/>
    <property type="match status" value="3"/>
</dbReference>
<proteinExistence type="predicted"/>
<organism evidence="3 4">
    <name type="scientific">Metaclostridioides mangenotii</name>
    <dbReference type="NCBI Taxonomy" id="1540"/>
    <lineage>
        <taxon>Bacteria</taxon>
        <taxon>Bacillati</taxon>
        <taxon>Bacillota</taxon>
        <taxon>Clostridia</taxon>
        <taxon>Peptostreptococcales</taxon>
        <taxon>Peptostreptococcaceae</taxon>
        <taxon>Metaclostridioides</taxon>
    </lineage>
</organism>
<dbReference type="RefSeq" id="WP_209456731.1">
    <property type="nucleotide sequence ID" value="NZ_BAAACS010000002.1"/>
</dbReference>
<keyword evidence="4" id="KW-1185">Reference proteome</keyword>
<dbReference type="Gene3D" id="3.40.50.12090">
    <property type="match status" value="3"/>
</dbReference>
<dbReference type="SMART" id="SM00646">
    <property type="entry name" value="Ami_3"/>
    <property type="match status" value="1"/>
</dbReference>
<evidence type="ECO:0000256" key="1">
    <source>
        <dbReference type="SAM" id="SignalP"/>
    </source>
</evidence>
<dbReference type="GO" id="GO:0008745">
    <property type="term" value="F:N-acetylmuramoyl-L-alanine amidase activity"/>
    <property type="evidence" value="ECO:0007669"/>
    <property type="project" value="UniProtKB-EC"/>
</dbReference>
<dbReference type="InterPro" id="IPR002508">
    <property type="entry name" value="MurNAc-LAA_cat"/>
</dbReference>
<dbReference type="Proteomes" id="UP000767291">
    <property type="component" value="Unassembled WGS sequence"/>
</dbReference>
<dbReference type="Gene3D" id="3.40.630.40">
    <property type="entry name" value="Zn-dependent exopeptidases"/>
    <property type="match status" value="1"/>
</dbReference>